<accession>A0A671R4G6</accession>
<dbReference type="Gene3D" id="2.120.10.80">
    <property type="entry name" value="Kelch-type beta propeller"/>
    <property type="match status" value="1"/>
</dbReference>
<dbReference type="PANTHER" id="PTHR45632:SF8">
    <property type="entry name" value="KELCH-LIKE PROTEIN 34"/>
    <property type="match status" value="1"/>
</dbReference>
<keyword evidence="5" id="KW-1185">Reference proteome</keyword>
<dbReference type="Ensembl" id="ENSSANT00000083059.1">
    <property type="protein sequence ID" value="ENSSANP00000078130.1"/>
    <property type="gene ID" value="ENSSANG00000038923.1"/>
</dbReference>
<dbReference type="PROSITE" id="PS50097">
    <property type="entry name" value="BTB"/>
    <property type="match status" value="1"/>
</dbReference>
<reference evidence="4" key="2">
    <citation type="submission" date="2025-09" db="UniProtKB">
        <authorList>
            <consortium name="Ensembl"/>
        </authorList>
    </citation>
    <scope>IDENTIFICATION</scope>
</reference>
<dbReference type="AlphaFoldDB" id="A0A671R4G6"/>
<dbReference type="SMART" id="SM00225">
    <property type="entry name" value="BTB"/>
    <property type="match status" value="1"/>
</dbReference>
<evidence type="ECO:0000313" key="5">
    <source>
        <dbReference type="Proteomes" id="UP000472260"/>
    </source>
</evidence>
<evidence type="ECO:0000313" key="4">
    <source>
        <dbReference type="Ensembl" id="ENSSANP00000078130.1"/>
    </source>
</evidence>
<dbReference type="SMART" id="SM00612">
    <property type="entry name" value="Kelch"/>
    <property type="match status" value="5"/>
</dbReference>
<keyword evidence="2" id="KW-0677">Repeat</keyword>
<organism evidence="4 5">
    <name type="scientific">Sinocyclocheilus anshuiensis</name>
    <dbReference type="NCBI Taxonomy" id="1608454"/>
    <lineage>
        <taxon>Eukaryota</taxon>
        <taxon>Metazoa</taxon>
        <taxon>Chordata</taxon>
        <taxon>Craniata</taxon>
        <taxon>Vertebrata</taxon>
        <taxon>Euteleostomi</taxon>
        <taxon>Actinopterygii</taxon>
        <taxon>Neopterygii</taxon>
        <taxon>Teleostei</taxon>
        <taxon>Ostariophysi</taxon>
        <taxon>Cypriniformes</taxon>
        <taxon>Cyprinidae</taxon>
        <taxon>Cyprininae</taxon>
        <taxon>Sinocyclocheilus</taxon>
    </lineage>
</organism>
<dbReference type="InterPro" id="IPR006652">
    <property type="entry name" value="Kelch_1"/>
</dbReference>
<feature type="domain" description="BTB" evidence="3">
    <location>
        <begin position="47"/>
        <end position="114"/>
    </location>
</feature>
<evidence type="ECO:0000259" key="3">
    <source>
        <dbReference type="PROSITE" id="PS50097"/>
    </source>
</evidence>
<proteinExistence type="predicted"/>
<dbReference type="InterPro" id="IPR056737">
    <property type="entry name" value="Beta-prop_ATRN-MKLN-like"/>
</dbReference>
<dbReference type="InterPro" id="IPR000210">
    <property type="entry name" value="BTB/POZ_dom"/>
</dbReference>
<dbReference type="Proteomes" id="UP000472260">
    <property type="component" value="Unassembled WGS sequence"/>
</dbReference>
<dbReference type="InterPro" id="IPR015915">
    <property type="entry name" value="Kelch-typ_b-propeller"/>
</dbReference>
<dbReference type="Gene3D" id="3.30.710.10">
    <property type="entry name" value="Potassium Channel Kv1.1, Chain A"/>
    <property type="match status" value="1"/>
</dbReference>
<reference evidence="4" key="1">
    <citation type="submission" date="2025-08" db="UniProtKB">
        <authorList>
            <consortium name="Ensembl"/>
        </authorList>
    </citation>
    <scope>IDENTIFICATION</scope>
</reference>
<dbReference type="Pfam" id="PF24981">
    <property type="entry name" value="Beta-prop_ATRN-LZTR1"/>
    <property type="match status" value="1"/>
</dbReference>
<dbReference type="Pfam" id="PF00651">
    <property type="entry name" value="BTB"/>
    <property type="match status" value="1"/>
</dbReference>
<dbReference type="InterPro" id="IPR011333">
    <property type="entry name" value="SKP1/BTB/POZ_sf"/>
</dbReference>
<protein>
    <submittedName>
        <fullName evidence="4">Kelch like family member 34</fullName>
    </submittedName>
</protein>
<sequence length="468" mass="52480">MCCIANALNSGETSAIMMMNYYLMLSNSHGEGVLSRYQSLRLEGRMCDVVLEAEGVEFPAHRSLLACSSDYFWSVFQDYTLESGARTISLPALSSLGLEQILDFIYTSWISLSPSTLEVTLQAACYLQITHAVDLCTRYISESIAPDNCCFFANIAARYGLSEAFDDKLSQLSALKPALCTPFIRSVVKILLVGGGPEANRPQNQILTYEPRSKKFQPLSTSLPNKLQHQGVCVVGNFLFVLGGESAVMTVTDQVWRYDPRFEQWEEMEPLLQKRAQFACCVVESVIFAIGGRGQRGEPVLSSVERYNMREGCWRSGVSLLYSVYGHACATIGTGIYISGGIHVNNPESSKEVLFLNAVKGYAWQRRSNMSIARFGHQMATVRGRIYTFLGMYEPFCDIERYSPEQDLWTRLKPLLNDRFCYGLTATGSRRVNGIDPLRTLNLDKDKFGQDFTIWHCVRIKGDSHNVL</sequence>
<keyword evidence="1" id="KW-0880">Kelch repeat</keyword>
<evidence type="ECO:0000256" key="1">
    <source>
        <dbReference type="ARBA" id="ARBA00022441"/>
    </source>
</evidence>
<dbReference type="SUPFAM" id="SSF54695">
    <property type="entry name" value="POZ domain"/>
    <property type="match status" value="1"/>
</dbReference>
<name>A0A671R4G6_9TELE</name>
<dbReference type="PANTHER" id="PTHR45632">
    <property type="entry name" value="LD33804P"/>
    <property type="match status" value="1"/>
</dbReference>
<evidence type="ECO:0000256" key="2">
    <source>
        <dbReference type="ARBA" id="ARBA00022737"/>
    </source>
</evidence>
<dbReference type="SUPFAM" id="SSF117281">
    <property type="entry name" value="Kelch motif"/>
    <property type="match status" value="1"/>
</dbReference>